<feature type="region of interest" description="Disordered" evidence="1">
    <location>
        <begin position="31"/>
        <end position="59"/>
    </location>
</feature>
<evidence type="ECO:0000313" key="3">
    <source>
        <dbReference type="Proteomes" id="UP001178508"/>
    </source>
</evidence>
<name>A0AAV1GX42_XYRNO</name>
<proteinExistence type="predicted"/>
<evidence type="ECO:0000256" key="1">
    <source>
        <dbReference type="SAM" id="MobiDB-lite"/>
    </source>
</evidence>
<sequence length="154" mass="17765">MKSDRSIYRPIEFKYGQDSAHQWKNLKELDSPEPVHVSGNSDGSMHVPTQLKSGDSSAHPRVLEHNIKVPDRQTSLDSIFVLLEENIISFVKTELKKIQRVLSPDYPECAETPREDEGRGQGRSREAFLRITLHFLRMMERDELADYLQSSKKI</sequence>
<accession>A0AAV1GX42</accession>
<dbReference type="AlphaFoldDB" id="A0AAV1GX42"/>
<reference evidence="2" key="1">
    <citation type="submission" date="2023-08" db="EMBL/GenBank/DDBJ databases">
        <authorList>
            <person name="Alioto T."/>
            <person name="Alioto T."/>
            <person name="Gomez Garrido J."/>
        </authorList>
    </citation>
    <scope>NUCLEOTIDE SEQUENCE</scope>
</reference>
<organism evidence="2 3">
    <name type="scientific">Xyrichtys novacula</name>
    <name type="common">Pearly razorfish</name>
    <name type="synonym">Hemipteronotus novacula</name>
    <dbReference type="NCBI Taxonomy" id="13765"/>
    <lineage>
        <taxon>Eukaryota</taxon>
        <taxon>Metazoa</taxon>
        <taxon>Chordata</taxon>
        <taxon>Craniata</taxon>
        <taxon>Vertebrata</taxon>
        <taxon>Euteleostomi</taxon>
        <taxon>Actinopterygii</taxon>
        <taxon>Neopterygii</taxon>
        <taxon>Teleostei</taxon>
        <taxon>Neoteleostei</taxon>
        <taxon>Acanthomorphata</taxon>
        <taxon>Eupercaria</taxon>
        <taxon>Labriformes</taxon>
        <taxon>Labridae</taxon>
        <taxon>Xyrichtys</taxon>
    </lineage>
</organism>
<dbReference type="EMBL" id="OY660880">
    <property type="protein sequence ID" value="CAJ1077785.1"/>
    <property type="molecule type" value="Genomic_DNA"/>
</dbReference>
<dbReference type="Proteomes" id="UP001178508">
    <property type="component" value="Chromosome 17"/>
</dbReference>
<gene>
    <name evidence="2" type="ORF">XNOV1_A026662</name>
</gene>
<evidence type="ECO:0000313" key="2">
    <source>
        <dbReference type="EMBL" id="CAJ1077785.1"/>
    </source>
</evidence>
<protein>
    <submittedName>
        <fullName evidence="2">Uncharacterized protein LOC116057040</fullName>
    </submittedName>
</protein>
<keyword evidence="3" id="KW-1185">Reference proteome</keyword>